<evidence type="ECO:0000313" key="1">
    <source>
        <dbReference type="EMBL" id="JAH85376.1"/>
    </source>
</evidence>
<dbReference type="EMBL" id="GBXM01023201">
    <property type="protein sequence ID" value="JAH85376.1"/>
    <property type="molecule type" value="Transcribed_RNA"/>
</dbReference>
<reference evidence="1" key="1">
    <citation type="submission" date="2014-11" db="EMBL/GenBank/DDBJ databases">
        <authorList>
            <person name="Amaro Gonzalez C."/>
        </authorList>
    </citation>
    <scope>NUCLEOTIDE SEQUENCE</scope>
</reference>
<protein>
    <submittedName>
        <fullName evidence="1">Uncharacterized protein</fullName>
    </submittedName>
</protein>
<proteinExistence type="predicted"/>
<dbReference type="AlphaFoldDB" id="A0A0E9W502"/>
<reference evidence="1" key="2">
    <citation type="journal article" date="2015" name="Fish Shellfish Immunol.">
        <title>Early steps in the European eel (Anguilla anguilla)-Vibrio vulnificus interaction in the gills: Role of the RtxA13 toxin.</title>
        <authorList>
            <person name="Callol A."/>
            <person name="Pajuelo D."/>
            <person name="Ebbesson L."/>
            <person name="Teles M."/>
            <person name="MacKenzie S."/>
            <person name="Amaro C."/>
        </authorList>
    </citation>
    <scope>NUCLEOTIDE SEQUENCE</scope>
</reference>
<name>A0A0E9W502_ANGAN</name>
<accession>A0A0E9W502</accession>
<organism evidence="1">
    <name type="scientific">Anguilla anguilla</name>
    <name type="common">European freshwater eel</name>
    <name type="synonym">Muraena anguilla</name>
    <dbReference type="NCBI Taxonomy" id="7936"/>
    <lineage>
        <taxon>Eukaryota</taxon>
        <taxon>Metazoa</taxon>
        <taxon>Chordata</taxon>
        <taxon>Craniata</taxon>
        <taxon>Vertebrata</taxon>
        <taxon>Euteleostomi</taxon>
        <taxon>Actinopterygii</taxon>
        <taxon>Neopterygii</taxon>
        <taxon>Teleostei</taxon>
        <taxon>Anguilliformes</taxon>
        <taxon>Anguillidae</taxon>
        <taxon>Anguilla</taxon>
    </lineage>
</organism>
<sequence length="18" mass="2067">MLSIVYKPSKQKLFVITA</sequence>